<dbReference type="OrthoDB" id="185373at2759"/>
<feature type="repeat" description="PPR" evidence="3">
    <location>
        <begin position="61"/>
        <end position="95"/>
    </location>
</feature>
<dbReference type="InterPro" id="IPR011990">
    <property type="entry name" value="TPR-like_helical_dom_sf"/>
</dbReference>
<dbReference type="Pfam" id="PF12854">
    <property type="entry name" value="PPR_1"/>
    <property type="match status" value="1"/>
</dbReference>
<organism evidence="6 7">
    <name type="scientific">Trema orientale</name>
    <name type="common">Charcoal tree</name>
    <name type="synonym">Celtis orientalis</name>
    <dbReference type="NCBI Taxonomy" id="63057"/>
    <lineage>
        <taxon>Eukaryota</taxon>
        <taxon>Viridiplantae</taxon>
        <taxon>Streptophyta</taxon>
        <taxon>Embryophyta</taxon>
        <taxon>Tracheophyta</taxon>
        <taxon>Spermatophyta</taxon>
        <taxon>Magnoliopsida</taxon>
        <taxon>eudicotyledons</taxon>
        <taxon>Gunneridae</taxon>
        <taxon>Pentapetalae</taxon>
        <taxon>rosids</taxon>
        <taxon>fabids</taxon>
        <taxon>Rosales</taxon>
        <taxon>Cannabaceae</taxon>
        <taxon>Trema</taxon>
    </lineage>
</organism>
<feature type="domain" description="DYW" evidence="5">
    <location>
        <begin position="687"/>
        <end position="779"/>
    </location>
</feature>
<dbReference type="GO" id="GO:0003723">
    <property type="term" value="F:RNA binding"/>
    <property type="evidence" value="ECO:0007669"/>
    <property type="project" value="InterPro"/>
</dbReference>
<accession>A0A2P5DBN0</accession>
<evidence type="ECO:0000256" key="3">
    <source>
        <dbReference type="PROSITE-ProRule" id="PRU00708"/>
    </source>
</evidence>
<feature type="region of interest" description="Disordered" evidence="4">
    <location>
        <begin position="21"/>
        <end position="57"/>
    </location>
</feature>
<dbReference type="SUPFAM" id="SSF48452">
    <property type="entry name" value="TPR-like"/>
    <property type="match status" value="1"/>
</dbReference>
<dbReference type="Pfam" id="PF01535">
    <property type="entry name" value="PPR"/>
    <property type="match status" value="9"/>
</dbReference>
<dbReference type="FunFam" id="1.25.40.10:FF:000125">
    <property type="entry name" value="Pentatricopeptide repeat-containing protein"/>
    <property type="match status" value="3"/>
</dbReference>
<evidence type="ECO:0000313" key="7">
    <source>
        <dbReference type="Proteomes" id="UP000237000"/>
    </source>
</evidence>
<dbReference type="Proteomes" id="UP000237000">
    <property type="component" value="Unassembled WGS sequence"/>
</dbReference>
<evidence type="ECO:0000256" key="4">
    <source>
        <dbReference type="SAM" id="MobiDB-lite"/>
    </source>
</evidence>
<dbReference type="InterPro" id="IPR046960">
    <property type="entry name" value="PPR_At4g14850-like_plant"/>
</dbReference>
<comment type="similarity">
    <text evidence="1">Belongs to the PPR family. PCMP-H subfamily.</text>
</comment>
<keyword evidence="2" id="KW-0677">Repeat</keyword>
<feature type="repeat" description="PPR" evidence="3">
    <location>
        <begin position="543"/>
        <end position="573"/>
    </location>
</feature>
<dbReference type="FunFam" id="1.25.40.10:FF:000779">
    <property type="entry name" value="Pentatricopeptide repeat-containing protein"/>
    <property type="match status" value="1"/>
</dbReference>
<dbReference type="GO" id="GO:0009451">
    <property type="term" value="P:RNA modification"/>
    <property type="evidence" value="ECO:0007669"/>
    <property type="project" value="InterPro"/>
</dbReference>
<evidence type="ECO:0000259" key="5">
    <source>
        <dbReference type="Pfam" id="PF14432"/>
    </source>
</evidence>
<feature type="repeat" description="PPR" evidence="3">
    <location>
        <begin position="216"/>
        <end position="246"/>
    </location>
</feature>
<feature type="repeat" description="PPR" evidence="3">
    <location>
        <begin position="371"/>
        <end position="405"/>
    </location>
</feature>
<dbReference type="GO" id="GO:0048731">
    <property type="term" value="P:system development"/>
    <property type="evidence" value="ECO:0007669"/>
    <property type="project" value="UniProtKB-ARBA"/>
</dbReference>
<dbReference type="PROSITE" id="PS51375">
    <property type="entry name" value="PPR"/>
    <property type="match status" value="9"/>
</dbReference>
<feature type="repeat" description="PPR" evidence="3">
    <location>
        <begin position="472"/>
        <end position="506"/>
    </location>
</feature>
<dbReference type="FunCoup" id="A0A2P5DBN0">
    <property type="interactions" value="174"/>
</dbReference>
<dbReference type="NCBIfam" id="TIGR00756">
    <property type="entry name" value="PPR"/>
    <property type="match status" value="11"/>
</dbReference>
<proteinExistence type="inferred from homology"/>
<comment type="caution">
    <text evidence="6">The sequence shown here is derived from an EMBL/GenBank/DDBJ whole genome shotgun (WGS) entry which is preliminary data.</text>
</comment>
<dbReference type="PANTHER" id="PTHR47926">
    <property type="entry name" value="PENTATRICOPEPTIDE REPEAT-CONTAINING PROTEIN"/>
    <property type="match status" value="1"/>
</dbReference>
<dbReference type="EMBL" id="JXTC01000281">
    <property type="protein sequence ID" value="PON70687.1"/>
    <property type="molecule type" value="Genomic_DNA"/>
</dbReference>
<dbReference type="AlphaFoldDB" id="A0A2P5DBN0"/>
<sequence length="779" mass="88045">MLRTRPFGQFHGTCLRSLQTQPTYDGLPTTEGTTPNPIPSKKTLTQKHNPKKKPSNISASDVVKWNMAITSYMRSGQWEAALRVFNDMPRRSVVSFNAMISGYLSNEKFDLARDLFEKMPERDLVSWNVMLSGHVKNRNLGAARVLFDKMPERDVVSWNAMLSGYAQYGHVDEARKIFEKMPNKNEISWNGLLSAYVQNGRIEDAFQLFSSKTDWELVSWNCLMGGYVRKNRLADARQLFDQMPTRDAVSWNTMITGYAQNGELSEARRLFEESPARDVFAWTSMVSGYVQHDMLAEARIIFDKMPVKNPVSWNAIISGYVRCKRMDIARELFEAMPCRNISSWNTMLTGYAQSSDVAQARFIFDRMPQRDSISWAAMIAGYAQNGHGDEALQLFVEMKREGKRLTRSSYTCALSTCAEIGALELGRQLHGGLVKAGFESGCYVGNALLVMYSKCGSIEEAYVVFEEIQQKDIVSWNTMIAGYARHGFGKEALVIFESMKAAGIIPDDVTMVGVLSACSHTGLVERGTKYFHSMNQDYGITANSKHYTCMIDLLGRAGRLDEAQNLMRNMPFEPDGATWGALLGASRIHGNTELGEKAAKMIFEMEPKNAGMYVLLSNLYAASGRWGDVRKMRLKMRDKGVQKVPGYSWVEVQNKIHTFSVGDSVHPEKDKIYAFLEELDLKMKREGYVSSTKLVLHDVEEEEKENMLKYHSEKLAVAFAILSTPAGRTIRVMKNLRVCEDCHNAFKLISKIVGRLIILRDSYRFHHFSGGSCSCGDYW</sequence>
<name>A0A2P5DBN0_TREOI</name>
<evidence type="ECO:0000313" key="6">
    <source>
        <dbReference type="EMBL" id="PON70687.1"/>
    </source>
</evidence>
<feature type="repeat" description="PPR" evidence="3">
    <location>
        <begin position="154"/>
        <end position="188"/>
    </location>
</feature>
<evidence type="ECO:0000256" key="1">
    <source>
        <dbReference type="ARBA" id="ARBA00006643"/>
    </source>
</evidence>
<evidence type="ECO:0000256" key="2">
    <source>
        <dbReference type="ARBA" id="ARBA00022737"/>
    </source>
</evidence>
<dbReference type="Gene3D" id="1.25.40.10">
    <property type="entry name" value="Tetratricopeptide repeat domain"/>
    <property type="match status" value="7"/>
</dbReference>
<dbReference type="InParanoid" id="A0A2P5DBN0"/>
<dbReference type="Pfam" id="PF13041">
    <property type="entry name" value="PPR_2"/>
    <property type="match status" value="3"/>
</dbReference>
<dbReference type="FunFam" id="1.25.40.10:FF:000316">
    <property type="entry name" value="Pentatricopeptide repeat-containing protein"/>
    <property type="match status" value="1"/>
</dbReference>
<keyword evidence="7" id="KW-1185">Reference proteome</keyword>
<reference evidence="7" key="1">
    <citation type="submission" date="2016-06" db="EMBL/GenBank/DDBJ databases">
        <title>Parallel loss of symbiosis genes in relatives of nitrogen-fixing non-legume Parasponia.</title>
        <authorList>
            <person name="Van Velzen R."/>
            <person name="Holmer R."/>
            <person name="Bu F."/>
            <person name="Rutten L."/>
            <person name="Van Zeijl A."/>
            <person name="Liu W."/>
            <person name="Santuari L."/>
            <person name="Cao Q."/>
            <person name="Sharma T."/>
            <person name="Shen D."/>
            <person name="Roswanjaya Y."/>
            <person name="Wardhani T."/>
            <person name="Kalhor M.S."/>
            <person name="Jansen J."/>
            <person name="Van den Hoogen J."/>
            <person name="Gungor B."/>
            <person name="Hartog M."/>
            <person name="Hontelez J."/>
            <person name="Verver J."/>
            <person name="Yang W.-C."/>
            <person name="Schijlen E."/>
            <person name="Repin R."/>
            <person name="Schilthuizen M."/>
            <person name="Schranz E."/>
            <person name="Heidstra R."/>
            <person name="Miyata K."/>
            <person name="Fedorova E."/>
            <person name="Kohlen W."/>
            <person name="Bisseling T."/>
            <person name="Smit S."/>
            <person name="Geurts R."/>
        </authorList>
    </citation>
    <scope>NUCLEOTIDE SEQUENCE [LARGE SCALE GENOMIC DNA]</scope>
    <source>
        <strain evidence="7">cv. RG33-2</strain>
    </source>
</reference>
<dbReference type="InterPro" id="IPR032867">
    <property type="entry name" value="DYW_dom"/>
</dbReference>
<dbReference type="Pfam" id="PF14432">
    <property type="entry name" value="DYW_deaminase"/>
    <property type="match status" value="1"/>
</dbReference>
<feature type="repeat" description="PPR" evidence="3">
    <location>
        <begin position="247"/>
        <end position="281"/>
    </location>
</feature>
<dbReference type="FunFam" id="1.25.40.10:FF:000031">
    <property type="entry name" value="Pentatricopeptide repeat-containing protein mitochondrial"/>
    <property type="match status" value="1"/>
</dbReference>
<feature type="repeat" description="PPR" evidence="3">
    <location>
        <begin position="309"/>
        <end position="343"/>
    </location>
</feature>
<dbReference type="PANTHER" id="PTHR47926:SF433">
    <property type="entry name" value="PENTATRICOPEPTIDE REPEAT-CONTAINING PROTEIN"/>
    <property type="match status" value="1"/>
</dbReference>
<dbReference type="InterPro" id="IPR046848">
    <property type="entry name" value="E_motif"/>
</dbReference>
<gene>
    <name evidence="6" type="ORF">TorRG33x02_256230</name>
</gene>
<feature type="repeat" description="PPR" evidence="3">
    <location>
        <begin position="123"/>
        <end position="153"/>
    </location>
</feature>
<dbReference type="InterPro" id="IPR002885">
    <property type="entry name" value="PPR_rpt"/>
</dbReference>
<dbReference type="STRING" id="63057.A0A2P5DBN0"/>
<dbReference type="GO" id="GO:0008270">
    <property type="term" value="F:zinc ion binding"/>
    <property type="evidence" value="ECO:0007669"/>
    <property type="project" value="InterPro"/>
</dbReference>
<protein>
    <submittedName>
        <fullName evidence="6">DYW domain containing protein</fullName>
    </submittedName>
</protein>
<feature type="compositionally biased region" description="Basic residues" evidence="4">
    <location>
        <begin position="44"/>
        <end position="54"/>
    </location>
</feature>
<dbReference type="Pfam" id="PF20431">
    <property type="entry name" value="E_motif"/>
    <property type="match status" value="1"/>
</dbReference>